<name>A0AAV4RYY2_CAEEX</name>
<evidence type="ECO:0000313" key="1">
    <source>
        <dbReference type="EMBL" id="GIY25053.1"/>
    </source>
</evidence>
<sequence>MSPLTGRGWTAGKGEEKRKLVDAEPLGVFLRTPNNQRGGSLIGRDGSECTPIFEQYHKDFSGSSKRDRKKIFVV</sequence>
<protein>
    <submittedName>
        <fullName evidence="1">Uncharacterized protein</fullName>
    </submittedName>
</protein>
<organism evidence="1 2">
    <name type="scientific">Caerostris extrusa</name>
    <name type="common">Bark spider</name>
    <name type="synonym">Caerostris bankana</name>
    <dbReference type="NCBI Taxonomy" id="172846"/>
    <lineage>
        <taxon>Eukaryota</taxon>
        <taxon>Metazoa</taxon>
        <taxon>Ecdysozoa</taxon>
        <taxon>Arthropoda</taxon>
        <taxon>Chelicerata</taxon>
        <taxon>Arachnida</taxon>
        <taxon>Araneae</taxon>
        <taxon>Araneomorphae</taxon>
        <taxon>Entelegynae</taxon>
        <taxon>Araneoidea</taxon>
        <taxon>Araneidae</taxon>
        <taxon>Caerostris</taxon>
    </lineage>
</organism>
<dbReference type="Proteomes" id="UP001054945">
    <property type="component" value="Unassembled WGS sequence"/>
</dbReference>
<dbReference type="EMBL" id="BPLR01008485">
    <property type="protein sequence ID" value="GIY25053.1"/>
    <property type="molecule type" value="Genomic_DNA"/>
</dbReference>
<reference evidence="1 2" key="1">
    <citation type="submission" date="2021-06" db="EMBL/GenBank/DDBJ databases">
        <title>Caerostris extrusa draft genome.</title>
        <authorList>
            <person name="Kono N."/>
            <person name="Arakawa K."/>
        </authorList>
    </citation>
    <scope>NUCLEOTIDE SEQUENCE [LARGE SCALE GENOMIC DNA]</scope>
</reference>
<keyword evidence="2" id="KW-1185">Reference proteome</keyword>
<comment type="caution">
    <text evidence="1">The sequence shown here is derived from an EMBL/GenBank/DDBJ whole genome shotgun (WGS) entry which is preliminary data.</text>
</comment>
<proteinExistence type="predicted"/>
<evidence type="ECO:0000313" key="2">
    <source>
        <dbReference type="Proteomes" id="UP001054945"/>
    </source>
</evidence>
<accession>A0AAV4RYY2</accession>
<gene>
    <name evidence="1" type="ORF">CEXT_243601</name>
</gene>
<dbReference type="AlphaFoldDB" id="A0AAV4RYY2"/>